<protein>
    <submittedName>
        <fullName evidence="3">Uncharacterized protein</fullName>
    </submittedName>
</protein>
<reference evidence="3" key="1">
    <citation type="submission" date="2023-06" db="EMBL/GenBank/DDBJ databases">
        <authorList>
            <person name="Delattre M."/>
        </authorList>
    </citation>
    <scope>NUCLEOTIDE SEQUENCE</scope>
    <source>
        <strain evidence="3">AF72</strain>
    </source>
</reference>
<keyword evidence="2" id="KW-0472">Membrane</keyword>
<accession>A0AA36D4E5</accession>
<evidence type="ECO:0000256" key="1">
    <source>
        <dbReference type="SAM" id="MobiDB-lite"/>
    </source>
</evidence>
<organism evidence="3 4">
    <name type="scientific">Mesorhabditis spiculigera</name>
    <dbReference type="NCBI Taxonomy" id="96644"/>
    <lineage>
        <taxon>Eukaryota</taxon>
        <taxon>Metazoa</taxon>
        <taxon>Ecdysozoa</taxon>
        <taxon>Nematoda</taxon>
        <taxon>Chromadorea</taxon>
        <taxon>Rhabditida</taxon>
        <taxon>Rhabditina</taxon>
        <taxon>Rhabditomorpha</taxon>
        <taxon>Rhabditoidea</taxon>
        <taxon>Rhabditidae</taxon>
        <taxon>Mesorhabditinae</taxon>
        <taxon>Mesorhabditis</taxon>
    </lineage>
</organism>
<feature type="non-terminal residue" evidence="3">
    <location>
        <position position="121"/>
    </location>
</feature>
<keyword evidence="2" id="KW-1133">Transmembrane helix</keyword>
<dbReference type="Proteomes" id="UP001177023">
    <property type="component" value="Unassembled WGS sequence"/>
</dbReference>
<feature type="region of interest" description="Disordered" evidence="1">
    <location>
        <begin position="1"/>
        <end position="41"/>
    </location>
</feature>
<comment type="caution">
    <text evidence="3">The sequence shown here is derived from an EMBL/GenBank/DDBJ whole genome shotgun (WGS) entry which is preliminary data.</text>
</comment>
<evidence type="ECO:0000256" key="2">
    <source>
        <dbReference type="SAM" id="Phobius"/>
    </source>
</evidence>
<feature type="compositionally biased region" description="Pro residues" evidence="1">
    <location>
        <begin position="17"/>
        <end position="34"/>
    </location>
</feature>
<feature type="transmembrane region" description="Helical" evidence="2">
    <location>
        <begin position="96"/>
        <end position="119"/>
    </location>
</feature>
<evidence type="ECO:0000313" key="3">
    <source>
        <dbReference type="EMBL" id="CAJ0580873.1"/>
    </source>
</evidence>
<keyword evidence="2" id="KW-0812">Transmembrane</keyword>
<dbReference type="AlphaFoldDB" id="A0AA36D4E5"/>
<name>A0AA36D4E5_9BILA</name>
<dbReference type="EMBL" id="CATQJA010002662">
    <property type="protein sequence ID" value="CAJ0580873.1"/>
    <property type="molecule type" value="Genomic_DNA"/>
</dbReference>
<gene>
    <name evidence="3" type="ORF">MSPICULIGERA_LOCUS19048</name>
</gene>
<keyword evidence="4" id="KW-1185">Reference proteome</keyword>
<evidence type="ECO:0000313" key="4">
    <source>
        <dbReference type="Proteomes" id="UP001177023"/>
    </source>
</evidence>
<sequence>MAQPPPAYEEHDKYPATAPPQPLSPTSPPYPEYPGPNLGSPVATIQIPGQVIYGPQGYGCTTDQYNQMPVYHHRRAILVERRVVAPTPELIRRRRIIGIMAFVLIFMPIAIFIIIMSTIKK</sequence>
<proteinExistence type="predicted"/>